<name>A0AAJ0F416_9PEZI</name>
<evidence type="ECO:0000313" key="2">
    <source>
        <dbReference type="EMBL" id="KAK1754106.1"/>
    </source>
</evidence>
<organism evidence="2 3">
    <name type="scientific">Echria macrotheca</name>
    <dbReference type="NCBI Taxonomy" id="438768"/>
    <lineage>
        <taxon>Eukaryota</taxon>
        <taxon>Fungi</taxon>
        <taxon>Dikarya</taxon>
        <taxon>Ascomycota</taxon>
        <taxon>Pezizomycotina</taxon>
        <taxon>Sordariomycetes</taxon>
        <taxon>Sordariomycetidae</taxon>
        <taxon>Sordariales</taxon>
        <taxon>Schizotheciaceae</taxon>
        <taxon>Echria</taxon>
    </lineage>
</organism>
<dbReference type="EMBL" id="MU839836">
    <property type="protein sequence ID" value="KAK1754106.1"/>
    <property type="molecule type" value="Genomic_DNA"/>
</dbReference>
<protein>
    <submittedName>
        <fullName evidence="2">Uncharacterized protein</fullName>
    </submittedName>
</protein>
<keyword evidence="3" id="KW-1185">Reference proteome</keyword>
<feature type="region of interest" description="Disordered" evidence="1">
    <location>
        <begin position="1"/>
        <end position="54"/>
    </location>
</feature>
<sequence length="141" mass="15034">MKRPRDAEDTTLPVQDVNDSQDTKGSDAGPDADAAAASADDQTAATVSAEGPVTQASVELIEEVLNKMQKDGEPCQCHQALESSNKGAWRGQGRGRGRMDTRQRRKSRRRGNGSNGPNGPGRDKVNDFALVLQAIGMNSLD</sequence>
<evidence type="ECO:0000256" key="1">
    <source>
        <dbReference type="SAM" id="MobiDB-lite"/>
    </source>
</evidence>
<proteinExistence type="predicted"/>
<dbReference type="Proteomes" id="UP001239445">
    <property type="component" value="Unassembled WGS sequence"/>
</dbReference>
<accession>A0AAJ0F416</accession>
<evidence type="ECO:0000313" key="3">
    <source>
        <dbReference type="Proteomes" id="UP001239445"/>
    </source>
</evidence>
<comment type="caution">
    <text evidence="2">The sequence shown here is derived from an EMBL/GenBank/DDBJ whole genome shotgun (WGS) entry which is preliminary data.</text>
</comment>
<gene>
    <name evidence="2" type="ORF">QBC47DRAFT_36107</name>
</gene>
<dbReference type="AlphaFoldDB" id="A0AAJ0F416"/>
<feature type="compositionally biased region" description="Low complexity" evidence="1">
    <location>
        <begin position="26"/>
        <end position="49"/>
    </location>
</feature>
<feature type="region of interest" description="Disordered" evidence="1">
    <location>
        <begin position="70"/>
        <end position="127"/>
    </location>
</feature>
<reference evidence="2" key="1">
    <citation type="submission" date="2023-06" db="EMBL/GenBank/DDBJ databases">
        <title>Genome-scale phylogeny and comparative genomics of the fungal order Sordariales.</title>
        <authorList>
            <consortium name="Lawrence Berkeley National Laboratory"/>
            <person name="Hensen N."/>
            <person name="Bonometti L."/>
            <person name="Westerberg I."/>
            <person name="Brannstrom I.O."/>
            <person name="Guillou S."/>
            <person name="Cros-Aarteil S."/>
            <person name="Calhoun S."/>
            <person name="Haridas S."/>
            <person name="Kuo A."/>
            <person name="Mondo S."/>
            <person name="Pangilinan J."/>
            <person name="Riley R."/>
            <person name="Labutti K."/>
            <person name="Andreopoulos B."/>
            <person name="Lipzen A."/>
            <person name="Chen C."/>
            <person name="Yanf M."/>
            <person name="Daum C."/>
            <person name="Ng V."/>
            <person name="Clum A."/>
            <person name="Steindorff A."/>
            <person name="Ohm R."/>
            <person name="Martin F."/>
            <person name="Silar P."/>
            <person name="Natvig D."/>
            <person name="Lalanne C."/>
            <person name="Gautier V."/>
            <person name="Ament-Velasquez S.L."/>
            <person name="Kruys A."/>
            <person name="Hutchinson M.I."/>
            <person name="Powell A.J."/>
            <person name="Barry K."/>
            <person name="Miller A.N."/>
            <person name="Grigoriev I.V."/>
            <person name="Debuchy R."/>
            <person name="Gladieux P."/>
            <person name="Thoren M.H."/>
            <person name="Johannesson H."/>
        </authorList>
    </citation>
    <scope>NUCLEOTIDE SEQUENCE</scope>
    <source>
        <strain evidence="2">PSN4</strain>
    </source>
</reference>